<evidence type="ECO:0000313" key="1">
    <source>
        <dbReference type="EMBL" id="SDG22839.1"/>
    </source>
</evidence>
<gene>
    <name evidence="1" type="ORF">SAMN04488121_103887</name>
</gene>
<evidence type="ECO:0000313" key="2">
    <source>
        <dbReference type="Proteomes" id="UP000199045"/>
    </source>
</evidence>
<dbReference type="RefSeq" id="WP_089833768.1">
    <property type="nucleotide sequence ID" value="NZ_FNBN01000003.1"/>
</dbReference>
<dbReference type="AlphaFoldDB" id="A0A1G7SK91"/>
<sequence length="270" mass="31214">MRLEVSFTLGTFDDAGDAFSLATSYLKKPLTVIQAPISFPNGVWIGHYSDMQKTLTADGDHWFSLHSGERISDLHDITSVNGISYWSDKAFATELIAMEILDDSFLDLDAFIKAAAIRKFNFGMMYDSRKACWQREQFVSTFHKYGKSLEGRKLISHPYWTDKVGLTVDIRNNPGRHIQTHNMRLMAAPEMWFGPGAWGYFEESDVLDFDIALEKEYVAPGTIHIKLFDINEYDYEAFHILDLQWEFRQCTKMDEIEEKLNDQLPFSIVY</sequence>
<accession>A0A1G7SK91</accession>
<dbReference type="EMBL" id="FNBN01000003">
    <property type="protein sequence ID" value="SDG22839.1"/>
    <property type="molecule type" value="Genomic_DNA"/>
</dbReference>
<dbReference type="STRING" id="104663.SAMN04488121_103887"/>
<dbReference type="Proteomes" id="UP000199045">
    <property type="component" value="Unassembled WGS sequence"/>
</dbReference>
<dbReference type="OrthoDB" id="648434at2"/>
<protein>
    <submittedName>
        <fullName evidence="1">Uncharacterized protein</fullName>
    </submittedName>
</protein>
<organism evidence="1 2">
    <name type="scientific">Chitinophaga filiformis</name>
    <name type="common">Myxococcus filiformis</name>
    <name type="synonym">Flexibacter filiformis</name>
    <dbReference type="NCBI Taxonomy" id="104663"/>
    <lineage>
        <taxon>Bacteria</taxon>
        <taxon>Pseudomonadati</taxon>
        <taxon>Bacteroidota</taxon>
        <taxon>Chitinophagia</taxon>
        <taxon>Chitinophagales</taxon>
        <taxon>Chitinophagaceae</taxon>
        <taxon>Chitinophaga</taxon>
    </lineage>
</organism>
<name>A0A1G7SK91_CHIFI</name>
<proteinExistence type="predicted"/>
<reference evidence="1 2" key="1">
    <citation type="submission" date="2016-10" db="EMBL/GenBank/DDBJ databases">
        <authorList>
            <person name="de Groot N.N."/>
        </authorList>
    </citation>
    <scope>NUCLEOTIDE SEQUENCE [LARGE SCALE GENOMIC DNA]</scope>
    <source>
        <strain evidence="1 2">DSM 527</strain>
    </source>
</reference>